<dbReference type="AlphaFoldDB" id="A0A9P9FLG9"/>
<dbReference type="InterPro" id="IPR017946">
    <property type="entry name" value="PLC-like_Pdiesterase_TIM-brl"/>
</dbReference>
<organism evidence="1 2">
    <name type="scientific">Dactylonectria macrodidyma</name>
    <dbReference type="NCBI Taxonomy" id="307937"/>
    <lineage>
        <taxon>Eukaryota</taxon>
        <taxon>Fungi</taxon>
        <taxon>Dikarya</taxon>
        <taxon>Ascomycota</taxon>
        <taxon>Pezizomycotina</taxon>
        <taxon>Sordariomycetes</taxon>
        <taxon>Hypocreomycetidae</taxon>
        <taxon>Hypocreales</taxon>
        <taxon>Nectriaceae</taxon>
        <taxon>Dactylonectria</taxon>
    </lineage>
</organism>
<proteinExistence type="predicted"/>
<dbReference type="EMBL" id="JAGMUV010000003">
    <property type="protein sequence ID" value="KAH7165900.1"/>
    <property type="molecule type" value="Genomic_DNA"/>
</dbReference>
<sequence>MDITAQLDAGIRFFDLRAGYVGKTLTAFRGNWNLNIPFAMIFQYSYNWLAANPTKAIIAQIKGDQDSAKDQDIPNSVYTMINGNASWVTTATIPTLNQIKGKIQLFRRFPRPDALNNTTTPFGINATNWPFNQHSTISHDNVTLYAQDKCSFPGKGSAALASKTAMIQSFIDTAVASLGPPNAWYIGFSSYTTSGGIPDSNEDYATASLGGNTPMNIALEQFVQSKGGFGKPARVGTLLMDYPEEPTGMLIDRIIYTNNIKPSL</sequence>
<dbReference type="OrthoDB" id="1046782at2759"/>
<protein>
    <submittedName>
        <fullName evidence="1">PLC-like phosphodiesterase</fullName>
    </submittedName>
</protein>
<name>A0A9P9FLG9_9HYPO</name>
<dbReference type="Proteomes" id="UP000738349">
    <property type="component" value="Unassembled WGS sequence"/>
</dbReference>
<reference evidence="1" key="1">
    <citation type="journal article" date="2021" name="Nat. Commun.">
        <title>Genetic determinants of endophytism in the Arabidopsis root mycobiome.</title>
        <authorList>
            <person name="Mesny F."/>
            <person name="Miyauchi S."/>
            <person name="Thiergart T."/>
            <person name="Pickel B."/>
            <person name="Atanasova L."/>
            <person name="Karlsson M."/>
            <person name="Huettel B."/>
            <person name="Barry K.W."/>
            <person name="Haridas S."/>
            <person name="Chen C."/>
            <person name="Bauer D."/>
            <person name="Andreopoulos W."/>
            <person name="Pangilinan J."/>
            <person name="LaButti K."/>
            <person name="Riley R."/>
            <person name="Lipzen A."/>
            <person name="Clum A."/>
            <person name="Drula E."/>
            <person name="Henrissat B."/>
            <person name="Kohler A."/>
            <person name="Grigoriev I.V."/>
            <person name="Martin F.M."/>
            <person name="Hacquard S."/>
        </authorList>
    </citation>
    <scope>NUCLEOTIDE SEQUENCE</scope>
    <source>
        <strain evidence="1">MPI-CAGE-AT-0147</strain>
    </source>
</reference>
<gene>
    <name evidence="1" type="ORF">EDB81DRAFT_918042</name>
</gene>
<comment type="caution">
    <text evidence="1">The sequence shown here is derived from an EMBL/GenBank/DDBJ whole genome shotgun (WGS) entry which is preliminary data.</text>
</comment>
<dbReference type="SUPFAM" id="SSF51695">
    <property type="entry name" value="PLC-like phosphodiesterases"/>
    <property type="match status" value="1"/>
</dbReference>
<keyword evidence="2" id="KW-1185">Reference proteome</keyword>
<dbReference type="GO" id="GO:0008081">
    <property type="term" value="F:phosphoric diester hydrolase activity"/>
    <property type="evidence" value="ECO:0007669"/>
    <property type="project" value="InterPro"/>
</dbReference>
<dbReference type="Gene3D" id="3.20.20.190">
    <property type="entry name" value="Phosphatidylinositol (PI) phosphodiesterase"/>
    <property type="match status" value="1"/>
</dbReference>
<accession>A0A9P9FLG9</accession>
<evidence type="ECO:0000313" key="2">
    <source>
        <dbReference type="Proteomes" id="UP000738349"/>
    </source>
</evidence>
<evidence type="ECO:0000313" key="1">
    <source>
        <dbReference type="EMBL" id="KAH7165900.1"/>
    </source>
</evidence>
<dbReference type="GO" id="GO:0006629">
    <property type="term" value="P:lipid metabolic process"/>
    <property type="evidence" value="ECO:0007669"/>
    <property type="project" value="InterPro"/>
</dbReference>